<comment type="caution">
    <text evidence="2">The sequence shown here is derived from an EMBL/GenBank/DDBJ whole genome shotgun (WGS) entry which is preliminary data.</text>
</comment>
<name>A0A4Z1T6B5_GIAMU</name>
<proteinExistence type="predicted"/>
<evidence type="ECO:0000313" key="2">
    <source>
        <dbReference type="EMBL" id="TNJ29603.1"/>
    </source>
</evidence>
<dbReference type="VEuPathDB" id="GiardiaDB:GMRT_13991"/>
<feature type="region of interest" description="Disordered" evidence="1">
    <location>
        <begin position="217"/>
        <end position="259"/>
    </location>
</feature>
<dbReference type="Proteomes" id="UP000315496">
    <property type="component" value="Chromosome 1"/>
</dbReference>
<dbReference type="AlphaFoldDB" id="A0A4Z1T6B5"/>
<feature type="compositionally biased region" description="Low complexity" evidence="1">
    <location>
        <begin position="229"/>
        <end position="243"/>
    </location>
</feature>
<gene>
    <name evidence="2" type="ORF">GMRT_13991</name>
</gene>
<protein>
    <submittedName>
        <fullName evidence="2">Uncharacterized protein</fullName>
    </submittedName>
</protein>
<sequence>MSVTGFYPPNAHTRSLKIPDDESLLPQRYVYAQGLLRKEELLLLKREGLAADTINHEREYSIIEKKRRSLGTNATVPRLARQSSVRHRFRAPSLDLLASVHATEALETSYSELQEACVTCNDEDLYQLAMSRPKDYRPTSQDIDQTLELLQRQLPGRVGSPLPRIKRSLSPMPSVDDSMSFEVAFGTSYHSAASPSRLEPPVTPTFLRYRRRSIDEAVTPQTTGRSESHLQAQSQSQSQSPMSTRHAIPVLRKQPRKCR</sequence>
<evidence type="ECO:0000256" key="1">
    <source>
        <dbReference type="SAM" id="MobiDB-lite"/>
    </source>
</evidence>
<reference evidence="2 3" key="1">
    <citation type="submission" date="2019-05" db="EMBL/GenBank/DDBJ databases">
        <title>The compact genome of Giardia muris reveals important steps in the evolution of intestinal protozoan parasites.</title>
        <authorList>
            <person name="Xu F."/>
            <person name="Jimenez-Gonzalez A."/>
            <person name="Einarsson E."/>
            <person name="Astvaldsson A."/>
            <person name="Peirasmaki D."/>
            <person name="Eckmann L."/>
            <person name="Andersson J.O."/>
            <person name="Svard S.G."/>
            <person name="Jerlstrom-Hultqvist J."/>
        </authorList>
    </citation>
    <scope>NUCLEOTIDE SEQUENCE [LARGE SCALE GENOMIC DNA]</scope>
    <source>
        <strain evidence="2 3">Roberts-Thomson</strain>
    </source>
</reference>
<dbReference type="EMBL" id="VDLU01000001">
    <property type="protein sequence ID" value="TNJ29603.1"/>
    <property type="molecule type" value="Genomic_DNA"/>
</dbReference>
<accession>A0A4Z1T6B5</accession>
<organism evidence="2 3">
    <name type="scientific">Giardia muris</name>
    <dbReference type="NCBI Taxonomy" id="5742"/>
    <lineage>
        <taxon>Eukaryota</taxon>
        <taxon>Metamonada</taxon>
        <taxon>Diplomonadida</taxon>
        <taxon>Hexamitidae</taxon>
        <taxon>Giardiinae</taxon>
        <taxon>Giardia</taxon>
    </lineage>
</organism>
<keyword evidence="3" id="KW-1185">Reference proteome</keyword>
<evidence type="ECO:0000313" key="3">
    <source>
        <dbReference type="Proteomes" id="UP000315496"/>
    </source>
</evidence>